<feature type="compositionally biased region" description="Polar residues" evidence="4">
    <location>
        <begin position="66"/>
        <end position="78"/>
    </location>
</feature>
<sequence>MYPGCPSSSKKAKDKINRSQSQRPAGDQSSLILKDGTSKETEDVINCDARPKAQLEPDGESKKPETSNVASGLTSSSVDLPPSDGCDAELQPKICDKQGVTEAGADSNPEKENSSPPLSKENDEAHAGHDLESKESKEESREATDGAETGNQESESIYSYMKPVEDKPEYVQVSETLVLRNGDFLVRDSLLNVGDYVLTCRWDNEVLHFKISKVLVKSNETKVQYMLEADSFDSVQELVRFYVGQRKPVSQSSGVHIYCPVSRTLPLRYLEATFALSNSKQGSAYSPSSQRGAYIKRRSVTMTDGLTTEKIIPHSPSTIHHHKDAMRNCAMSMDQIQEYRCPLSPVGETPLSPAYSAITRQRAHSGGRVLAVVPPSPVMRRSSEPQVSPSASDNPPEFPPRTSHSAHSSPAHHPNYQSHSSETAGSYCDLRPCPSGPPKPPTKSYVERLRVEEGTVEGAREEGEGVFSAPQVETSSSFKPSRYESCLMPAENKPLEMSVLKRVKELLAEVDARTAAKHITMVDCTVARILGVTPEMQRMMGVSSGLELLTLPHGHQLRLDLLERFYTMSIMMAVDLLGCTGSTEERAALLHKTIQLAAELKSSLGNMFGFAAVMRALELPQISRLEQTWVTLRQRHTEGAILYEKKLKPFMKNINDGKESSALSNTTFPHIIPVLSLLERGMALGDVLEPWESAEVGVDVVMYHLEAARTIAHHAELYRTNAETKLQGIQERAEIHDIFQTEFQMRLLWGSRGSEGSQSERYEKFDKVLTALSYKLEPPVRHSEL</sequence>
<feature type="domain" description="Ras-GEF" evidence="6">
    <location>
        <begin position="511"/>
        <end position="779"/>
    </location>
</feature>
<dbReference type="InterPro" id="IPR023578">
    <property type="entry name" value="Ras_GEF_dom_sf"/>
</dbReference>
<feature type="compositionally biased region" description="Basic and acidic residues" evidence="4">
    <location>
        <begin position="49"/>
        <end position="65"/>
    </location>
</feature>
<dbReference type="SMART" id="SM00252">
    <property type="entry name" value="SH2"/>
    <property type="match status" value="1"/>
</dbReference>
<dbReference type="Proteomes" id="UP000005207">
    <property type="component" value="Linkage group LG7"/>
</dbReference>
<feature type="compositionally biased region" description="Polar residues" evidence="4">
    <location>
        <begin position="415"/>
        <end position="424"/>
    </location>
</feature>
<dbReference type="SUPFAM" id="SSF48366">
    <property type="entry name" value="Ras GEF"/>
    <property type="match status" value="1"/>
</dbReference>
<dbReference type="SMART" id="SM00147">
    <property type="entry name" value="RasGEF"/>
    <property type="match status" value="1"/>
</dbReference>
<dbReference type="InterPro" id="IPR051853">
    <property type="entry name" value="SH2-Ras-GEF_adapter"/>
</dbReference>
<dbReference type="PANTHER" id="PTHR14247">
    <property type="entry name" value="BREAST CANCER ANTI-ESTROGEN RESISTANCE PROTEIN 3 HOMOLOG-LIKE PROTEIN"/>
    <property type="match status" value="1"/>
</dbReference>
<evidence type="ECO:0000259" key="6">
    <source>
        <dbReference type="PROSITE" id="PS50009"/>
    </source>
</evidence>
<dbReference type="InterPro" id="IPR001895">
    <property type="entry name" value="RASGEF_cat_dom"/>
</dbReference>
<accession>A0A669BQH6</accession>
<feature type="region of interest" description="Disordered" evidence="4">
    <location>
        <begin position="374"/>
        <end position="445"/>
    </location>
</feature>
<organism evidence="7 8">
    <name type="scientific">Oreochromis niloticus</name>
    <name type="common">Nile tilapia</name>
    <name type="synonym">Tilapia nilotica</name>
    <dbReference type="NCBI Taxonomy" id="8128"/>
    <lineage>
        <taxon>Eukaryota</taxon>
        <taxon>Metazoa</taxon>
        <taxon>Chordata</taxon>
        <taxon>Craniata</taxon>
        <taxon>Vertebrata</taxon>
        <taxon>Euteleostomi</taxon>
        <taxon>Actinopterygii</taxon>
        <taxon>Neopterygii</taxon>
        <taxon>Teleostei</taxon>
        <taxon>Neoteleostei</taxon>
        <taxon>Acanthomorphata</taxon>
        <taxon>Ovalentaria</taxon>
        <taxon>Cichlomorphae</taxon>
        <taxon>Cichliformes</taxon>
        <taxon>Cichlidae</taxon>
        <taxon>African cichlids</taxon>
        <taxon>Pseudocrenilabrinae</taxon>
        <taxon>Oreochromini</taxon>
        <taxon>Oreochromis</taxon>
    </lineage>
</organism>
<proteinExistence type="predicted"/>
<evidence type="ECO:0000256" key="2">
    <source>
        <dbReference type="PROSITE-ProRule" id="PRU00168"/>
    </source>
</evidence>
<dbReference type="InterPro" id="IPR036964">
    <property type="entry name" value="RASGEF_cat_dom_sf"/>
</dbReference>
<gene>
    <name evidence="7" type="primary">SH2D3C</name>
    <name evidence="7" type="synonym">sh2d3ca</name>
</gene>
<dbReference type="Gene3D" id="1.10.840.10">
    <property type="entry name" value="Ras guanine-nucleotide exchange factors catalytic domain"/>
    <property type="match status" value="1"/>
</dbReference>
<keyword evidence="1 3" id="KW-0727">SH2 domain</keyword>
<dbReference type="PROSITE" id="PS50001">
    <property type="entry name" value="SH2"/>
    <property type="match status" value="1"/>
</dbReference>
<evidence type="ECO:0000313" key="8">
    <source>
        <dbReference type="Proteomes" id="UP000005207"/>
    </source>
</evidence>
<feature type="compositionally biased region" description="Polar residues" evidence="4">
    <location>
        <begin position="18"/>
        <end position="31"/>
    </location>
</feature>
<keyword evidence="8" id="KW-1185">Reference proteome</keyword>
<dbReference type="GO" id="GO:0007264">
    <property type="term" value="P:small GTPase-mediated signal transduction"/>
    <property type="evidence" value="ECO:0007669"/>
    <property type="project" value="InterPro"/>
</dbReference>
<dbReference type="Pfam" id="PF00017">
    <property type="entry name" value="SH2"/>
    <property type="match status" value="1"/>
</dbReference>
<dbReference type="InterPro" id="IPR036860">
    <property type="entry name" value="SH2_dom_sf"/>
</dbReference>
<feature type="compositionally biased region" description="Low complexity" evidence="4">
    <location>
        <begin position="403"/>
        <end position="414"/>
    </location>
</feature>
<name>A0A669BQH6_ORENI</name>
<feature type="region of interest" description="Disordered" evidence="4">
    <location>
        <begin position="1"/>
        <end position="157"/>
    </location>
</feature>
<dbReference type="Gene3D" id="3.30.505.10">
    <property type="entry name" value="SH2 domain"/>
    <property type="match status" value="1"/>
</dbReference>
<dbReference type="InterPro" id="IPR000980">
    <property type="entry name" value="SH2"/>
</dbReference>
<protein>
    <submittedName>
        <fullName evidence="7">SH2 domain containing 3C</fullName>
    </submittedName>
</protein>
<evidence type="ECO:0000313" key="7">
    <source>
        <dbReference type="Ensembl" id="ENSONIP00000036681.1"/>
    </source>
</evidence>
<reference evidence="7" key="3">
    <citation type="submission" date="2025-09" db="UniProtKB">
        <authorList>
            <consortium name="Ensembl"/>
        </authorList>
    </citation>
    <scope>IDENTIFICATION</scope>
</reference>
<evidence type="ECO:0000256" key="1">
    <source>
        <dbReference type="ARBA" id="ARBA00022999"/>
    </source>
</evidence>
<keyword evidence="2" id="KW-0344">Guanine-nucleotide releasing factor</keyword>
<dbReference type="PANTHER" id="PTHR14247:SF6">
    <property type="entry name" value="SH2 DOMAIN-CONTAINING PROTEIN 3C"/>
    <property type="match status" value="1"/>
</dbReference>
<dbReference type="AlphaFoldDB" id="A0A669BQH6"/>
<evidence type="ECO:0000256" key="3">
    <source>
        <dbReference type="PROSITE-ProRule" id="PRU00191"/>
    </source>
</evidence>
<dbReference type="FunFam" id="1.10.840.10:FF:000007">
    <property type="entry name" value="SH2 domain containing 3C (Predicted)"/>
    <property type="match status" value="1"/>
</dbReference>
<dbReference type="Ensembl" id="ENSONIT00000059407.1">
    <property type="protein sequence ID" value="ENSONIP00000036681.1"/>
    <property type="gene ID" value="ENSONIG00000003912.2"/>
</dbReference>
<feature type="compositionally biased region" description="Basic and acidic residues" evidence="4">
    <location>
        <begin position="120"/>
        <end position="144"/>
    </location>
</feature>
<reference evidence="8" key="1">
    <citation type="submission" date="2012-01" db="EMBL/GenBank/DDBJ databases">
        <title>The Genome Sequence of Oreochromis niloticus (Nile Tilapia).</title>
        <authorList>
            <consortium name="Broad Institute Genome Assembly Team"/>
            <consortium name="Broad Institute Sequencing Platform"/>
            <person name="Di Palma F."/>
            <person name="Johnson J."/>
            <person name="Lander E.S."/>
            <person name="Lindblad-Toh K."/>
        </authorList>
    </citation>
    <scope>NUCLEOTIDE SEQUENCE [LARGE SCALE GENOMIC DNA]</scope>
</reference>
<dbReference type="GO" id="GO:0005085">
    <property type="term" value="F:guanyl-nucleotide exchange factor activity"/>
    <property type="evidence" value="ECO:0007669"/>
    <property type="project" value="UniProtKB-KW"/>
</dbReference>
<dbReference type="GeneTree" id="ENSGT00940000154130"/>
<feature type="domain" description="SH2" evidence="5">
    <location>
        <begin position="159"/>
        <end position="261"/>
    </location>
</feature>
<dbReference type="PROSITE" id="PS50009">
    <property type="entry name" value="RASGEF_CAT"/>
    <property type="match status" value="1"/>
</dbReference>
<evidence type="ECO:0000259" key="5">
    <source>
        <dbReference type="PROSITE" id="PS50001"/>
    </source>
</evidence>
<feature type="compositionally biased region" description="Polar residues" evidence="4">
    <location>
        <begin position="384"/>
        <end position="393"/>
    </location>
</feature>
<dbReference type="Pfam" id="PF00617">
    <property type="entry name" value="RasGEF"/>
    <property type="match status" value="1"/>
</dbReference>
<dbReference type="FunFam" id="3.30.505.10:FF:000013">
    <property type="entry name" value="SH2 domain-containing protein 3C isoform X1"/>
    <property type="match status" value="1"/>
</dbReference>
<evidence type="ECO:0000256" key="4">
    <source>
        <dbReference type="SAM" id="MobiDB-lite"/>
    </source>
</evidence>
<reference evidence="7" key="2">
    <citation type="submission" date="2025-08" db="UniProtKB">
        <authorList>
            <consortium name="Ensembl"/>
        </authorList>
    </citation>
    <scope>IDENTIFICATION</scope>
</reference>
<dbReference type="SUPFAM" id="SSF55550">
    <property type="entry name" value="SH2 domain"/>
    <property type="match status" value="1"/>
</dbReference>